<name>A0ABS6EU47_9FIRM</name>
<proteinExistence type="predicted"/>
<sequence length="438" mass="50695">MIPFSILSGQLLAEGNSIQEISILDVSRIGFPFRVPKSFHKSWDAIRLQFYCRKDSAYREVVLRDVFCEMQQETEFFVVYRVETNQLDYKAAVTQLMAEYSQYISLKLEEDAGTLAQTWAGYPAQMDDIFAPHWDAQRHDWFSGMQPDAAWRACIPKLPPLAVALDRPELWEKYIALPDSEFFAWYWALHGLGKHPISRMSVRYVYVGSAYCPRLFPEPQALCRLVHKARRENLQPVLVTSMLREHDVPRAQDWLRHLPEQNMELVCNDWGMMELVKRAGHTPVCGTLLNKRRKDARLAYKTGMAAHRDQLRQTAVQAGFYRAWLRRTYGVETISFEACGYVPDLTPNADVYAPFYQTNTAGHCTLYAVCHNGSRGRQTVEDDCPQYCRERVFLYPDHLHMIGRYNSLFGADLRILTDGAYLDAFLSQKPRRLVINLL</sequence>
<reference evidence="1 2" key="1">
    <citation type="submission" date="2021-06" db="EMBL/GenBank/DDBJ databases">
        <authorList>
            <person name="Sun Q."/>
            <person name="Li D."/>
        </authorList>
    </citation>
    <scope>NUCLEOTIDE SEQUENCE [LARGE SCALE GENOMIC DNA]</scope>
    <source>
        <strain evidence="1 2">MSJd-7</strain>
    </source>
</reference>
<dbReference type="EMBL" id="JAHLQI010000006">
    <property type="protein sequence ID" value="MBU5491198.1"/>
    <property type="molecule type" value="Genomic_DNA"/>
</dbReference>
<keyword evidence="2" id="KW-1185">Reference proteome</keyword>
<dbReference type="Proteomes" id="UP000783588">
    <property type="component" value="Unassembled WGS sequence"/>
</dbReference>
<evidence type="ECO:0008006" key="3">
    <source>
        <dbReference type="Google" id="ProtNLM"/>
    </source>
</evidence>
<comment type="caution">
    <text evidence="1">The sequence shown here is derived from an EMBL/GenBank/DDBJ whole genome shotgun (WGS) entry which is preliminary data.</text>
</comment>
<accession>A0ABS6EU47</accession>
<dbReference type="RefSeq" id="WP_216470908.1">
    <property type="nucleotide sequence ID" value="NZ_JAHLQI010000006.1"/>
</dbReference>
<gene>
    <name evidence="1" type="ORF">KQI75_11325</name>
</gene>
<protein>
    <recommendedName>
        <fullName evidence="3">Glycosyltransferase family 1 protein</fullName>
    </recommendedName>
</protein>
<evidence type="ECO:0000313" key="1">
    <source>
        <dbReference type="EMBL" id="MBU5491198.1"/>
    </source>
</evidence>
<organism evidence="1 2">
    <name type="scientific">Butyricicoccus intestinisimiae</name>
    <dbReference type="NCBI Taxonomy" id="2841509"/>
    <lineage>
        <taxon>Bacteria</taxon>
        <taxon>Bacillati</taxon>
        <taxon>Bacillota</taxon>
        <taxon>Clostridia</taxon>
        <taxon>Eubacteriales</taxon>
        <taxon>Butyricicoccaceae</taxon>
        <taxon>Butyricicoccus</taxon>
    </lineage>
</organism>
<evidence type="ECO:0000313" key="2">
    <source>
        <dbReference type="Proteomes" id="UP000783588"/>
    </source>
</evidence>